<dbReference type="EMBL" id="AFAY01000006">
    <property type="protein sequence ID" value="EGF11935.1"/>
    <property type="molecule type" value="Genomic_DNA"/>
</dbReference>
<organism evidence="2 3">
    <name type="scientific">Neisseria bacilliformis ATCC BAA-1200</name>
    <dbReference type="NCBI Taxonomy" id="888742"/>
    <lineage>
        <taxon>Bacteria</taxon>
        <taxon>Pseudomonadati</taxon>
        <taxon>Pseudomonadota</taxon>
        <taxon>Betaproteobacteria</taxon>
        <taxon>Neisseriales</taxon>
        <taxon>Neisseriaceae</taxon>
        <taxon>Neisseria</taxon>
    </lineage>
</organism>
<keyword evidence="2" id="KW-0560">Oxidoreductase</keyword>
<evidence type="ECO:0000313" key="3">
    <source>
        <dbReference type="Proteomes" id="UP000004105"/>
    </source>
</evidence>
<dbReference type="GO" id="GO:0016491">
    <property type="term" value="F:oxidoreductase activity"/>
    <property type="evidence" value="ECO:0007669"/>
    <property type="project" value="UniProtKB-KW"/>
</dbReference>
<dbReference type="InterPro" id="IPR001155">
    <property type="entry name" value="OxRdtase_FMN_N"/>
</dbReference>
<feature type="domain" description="NADH:flavin oxidoreductase/NADH oxidase N-terminal" evidence="1">
    <location>
        <begin position="2"/>
        <end position="95"/>
    </location>
</feature>
<dbReference type="InterPro" id="IPR013785">
    <property type="entry name" value="Aldolase_TIM"/>
</dbReference>
<dbReference type="GO" id="GO:0005829">
    <property type="term" value="C:cytosol"/>
    <property type="evidence" value="ECO:0007669"/>
    <property type="project" value="TreeGrafter"/>
</dbReference>
<dbReference type="AlphaFoldDB" id="F2B9F1"/>
<evidence type="ECO:0000313" key="2">
    <source>
        <dbReference type="EMBL" id="EGF11935.1"/>
    </source>
</evidence>
<dbReference type="Gene3D" id="3.20.20.70">
    <property type="entry name" value="Aldolase class I"/>
    <property type="match status" value="1"/>
</dbReference>
<comment type="caution">
    <text evidence="2">The sequence shown here is derived from an EMBL/GenBank/DDBJ whole genome shotgun (WGS) entry which is preliminary data.</text>
</comment>
<dbReference type="InterPro" id="IPR045247">
    <property type="entry name" value="Oye-like"/>
</dbReference>
<keyword evidence="3" id="KW-1185">Reference proteome</keyword>
<name>F2B9F1_9NEIS</name>
<dbReference type="SUPFAM" id="SSF51395">
    <property type="entry name" value="FMN-linked oxidoreductases"/>
    <property type="match status" value="1"/>
</dbReference>
<dbReference type="HOGENOM" id="CLU_012153_8_2_4"/>
<sequence length="96" mass="10111">MKLLQPYTLGNLKLKNRMVMAAMTRSRADTDGIVGAMAAEYYTQRASAGLILSEAVNISADALGSPLTPGLFTAAQIAAWKKVTAAVHEQGGLIFA</sequence>
<accession>F2B9F1</accession>
<dbReference type="EC" id="1.-.-.-" evidence="2"/>
<proteinExistence type="predicted"/>
<gene>
    <name evidence="2" type="primary">nemA2</name>
    <name evidence="2" type="ORF">HMPREF9123_0377</name>
</gene>
<dbReference type="Pfam" id="PF00724">
    <property type="entry name" value="Oxidored_FMN"/>
    <property type="match status" value="1"/>
</dbReference>
<dbReference type="PANTHER" id="PTHR22893:SF91">
    <property type="entry name" value="NADPH DEHYDROGENASE 2-RELATED"/>
    <property type="match status" value="1"/>
</dbReference>
<protein>
    <submittedName>
        <fullName evidence="2">N-ethylmaleimide reductase</fullName>
        <ecNumber evidence="2">1.-.-.-</ecNumber>
    </submittedName>
</protein>
<dbReference type="GO" id="GO:0010181">
    <property type="term" value="F:FMN binding"/>
    <property type="evidence" value="ECO:0007669"/>
    <property type="project" value="InterPro"/>
</dbReference>
<evidence type="ECO:0000259" key="1">
    <source>
        <dbReference type="Pfam" id="PF00724"/>
    </source>
</evidence>
<reference evidence="2 3" key="1">
    <citation type="submission" date="2011-02" db="EMBL/GenBank/DDBJ databases">
        <authorList>
            <person name="Muzny D."/>
            <person name="Qin X."/>
            <person name="Deng J."/>
            <person name="Jiang H."/>
            <person name="Liu Y."/>
            <person name="Qu J."/>
            <person name="Song X.-Z."/>
            <person name="Zhang L."/>
            <person name="Thornton R."/>
            <person name="Coyle M."/>
            <person name="Francisco L."/>
            <person name="Jackson L."/>
            <person name="Javaid M."/>
            <person name="Korchina V."/>
            <person name="Kovar C."/>
            <person name="Mata R."/>
            <person name="Mathew T."/>
            <person name="Ngo R."/>
            <person name="Nguyen L."/>
            <person name="Nguyen N."/>
            <person name="Okwuonu G."/>
            <person name="Ongeri F."/>
            <person name="Pham C."/>
            <person name="Simmons D."/>
            <person name="Wilczek-Boney K."/>
            <person name="Hale W."/>
            <person name="Jakkamsetti A."/>
            <person name="Pham P."/>
            <person name="Ruth R."/>
            <person name="San Lucas F."/>
            <person name="Warren J."/>
            <person name="Zhang J."/>
            <person name="Zhao Z."/>
            <person name="Zhou C."/>
            <person name="Zhu D."/>
            <person name="Lee S."/>
            <person name="Bess C."/>
            <person name="Blankenburg K."/>
            <person name="Forbes L."/>
            <person name="Fu Q."/>
            <person name="Gubbala S."/>
            <person name="Hirani K."/>
            <person name="Jayaseelan J.C."/>
            <person name="Lara F."/>
            <person name="Munidasa M."/>
            <person name="Palculict T."/>
            <person name="Patil S."/>
            <person name="Pu L.-L."/>
            <person name="Saada N."/>
            <person name="Tang L."/>
            <person name="Weissenberger G."/>
            <person name="Zhu Y."/>
            <person name="Hemphill L."/>
            <person name="Shang Y."/>
            <person name="Youmans B."/>
            <person name="Ayvaz T."/>
            <person name="Ross M."/>
            <person name="Santibanez J."/>
            <person name="Aqrawi P."/>
            <person name="Gross S."/>
            <person name="Joshi V."/>
            <person name="Fowler G."/>
            <person name="Nazareth L."/>
            <person name="Reid J."/>
            <person name="Worley K."/>
            <person name="Petrosino J."/>
            <person name="Highlander S."/>
            <person name="Gibbs R."/>
        </authorList>
    </citation>
    <scope>NUCLEOTIDE SEQUENCE [LARGE SCALE GENOMIC DNA]</scope>
    <source>
        <strain evidence="2 3">ATCC BAA-1200</strain>
    </source>
</reference>
<dbReference type="PANTHER" id="PTHR22893">
    <property type="entry name" value="NADH OXIDOREDUCTASE-RELATED"/>
    <property type="match status" value="1"/>
</dbReference>
<dbReference type="Proteomes" id="UP000004105">
    <property type="component" value="Unassembled WGS sequence"/>
</dbReference>